<name>A0AAV9JEL3_9PEZI</name>
<dbReference type="PANTHER" id="PTHR40788">
    <property type="entry name" value="CLR5 DOMAIN-CONTAINING PROTEIN-RELATED"/>
    <property type="match status" value="1"/>
</dbReference>
<keyword evidence="2" id="KW-1185">Reference proteome</keyword>
<proteinExistence type="predicted"/>
<dbReference type="Proteomes" id="UP001324427">
    <property type="component" value="Unassembled WGS sequence"/>
</dbReference>
<comment type="caution">
    <text evidence="1">The sequence shown here is derived from an EMBL/GenBank/DDBJ whole genome shotgun (WGS) entry which is preliminary data.</text>
</comment>
<evidence type="ECO:0000313" key="1">
    <source>
        <dbReference type="EMBL" id="KAK4543630.1"/>
    </source>
</evidence>
<dbReference type="AlphaFoldDB" id="A0AAV9JEL3"/>
<dbReference type="InterPro" id="IPR012933">
    <property type="entry name" value="HicA_mRNA_interferase"/>
</dbReference>
<organism evidence="1 2">
    <name type="scientific">Oleoguttula mirabilis</name>
    <dbReference type="NCBI Taxonomy" id="1507867"/>
    <lineage>
        <taxon>Eukaryota</taxon>
        <taxon>Fungi</taxon>
        <taxon>Dikarya</taxon>
        <taxon>Ascomycota</taxon>
        <taxon>Pezizomycotina</taxon>
        <taxon>Dothideomycetes</taxon>
        <taxon>Dothideomycetidae</taxon>
        <taxon>Mycosphaerellales</taxon>
        <taxon>Teratosphaeriaceae</taxon>
        <taxon>Oleoguttula</taxon>
    </lineage>
</organism>
<evidence type="ECO:0000313" key="2">
    <source>
        <dbReference type="Proteomes" id="UP001324427"/>
    </source>
</evidence>
<protein>
    <submittedName>
        <fullName evidence="1">Uncharacterized protein</fullName>
    </submittedName>
</protein>
<accession>A0AAV9JEL3</accession>
<gene>
    <name evidence="1" type="ORF">LTR36_005275</name>
</gene>
<sequence length="843" mass="96551">MTSNISKVRAWLDGPESEHDPSLFFRERCPADIDYFEDPQCSAVTEHCPHCRTQYRTMQEQHIQQRFIYANETGDRDAQLLLDTCVEAIQDDVKFLQQHLPLYGDALLSRWKNKHKTRDKRAKLLRAALPAMQEHKHCVPELYYASKLHWYEGKQDYRIPWLLPYLSIDVLLEDPLMLMHMLHGRATHGVADWTLHDNKHLDAGWEAGAFRTQYNRGCVIMHGKSYGKLVHFDVQTCHQWLTIGFPRACLILEGQVVLYSFLRKAVELLLEGISGEGGSIKWHHTITNPEGGAQTSNVHKHAGHRMLQSPHLNLRALFEMMDTSRKAAEDELWLLVTDPAYVHHVLRAEQSTAIVRTIDPHHKWRHIIAATFWPVVTRAEIWRELAALCSSASEAYHRHQGATVTVQAALERTFWQSSGLSILEELCARLGENKAKDLKFRLMQSRAFEKHFTYTRTSDGTLHAVNKHQDNKMYTIDRTFWALMAMTEAFMSTRTRCWVLDGTFLVDFLEEHLNNSTAEENSRVDQHVSGLVSDLAVIDQVLCALRAHRPRTCGYGVTRNIDLASMPRSEEANWEYYHVGDNSGELERCLEAFAQSTWPKGVRDGKWLQQATQAREKLAAFWDRMRKVRRPVLLDSELTEEEIAEDLDRLRACKSQEHLAELEHERQAVAKLVAIQNSKATAAQTQLHSGVQHLSFTEETAPDVRDKKEKIKTRSLAFQTQDATPAADGVQPTVATRPPRIAVKANNLSMFKRMYPTEDAPAAKASVSWQHFLQAMVDAGFAIAQSRGSAVMFSRDEGSIVFHRPHPEPTIGPVMLQVMGKRLRKWFGWDREVFVERARDDLA</sequence>
<dbReference type="GO" id="GO:0003729">
    <property type="term" value="F:mRNA binding"/>
    <property type="evidence" value="ECO:0007669"/>
    <property type="project" value="InterPro"/>
</dbReference>
<dbReference type="EMBL" id="JAVFHQ010000030">
    <property type="protein sequence ID" value="KAK4543630.1"/>
    <property type="molecule type" value="Genomic_DNA"/>
</dbReference>
<dbReference type="PANTHER" id="PTHR40788:SF2">
    <property type="entry name" value="CLR5 DOMAIN-CONTAINING PROTEIN"/>
    <property type="match status" value="1"/>
</dbReference>
<dbReference type="Pfam" id="PF07927">
    <property type="entry name" value="HicA_toxin"/>
    <property type="match status" value="1"/>
</dbReference>
<reference evidence="1 2" key="1">
    <citation type="submission" date="2021-11" db="EMBL/GenBank/DDBJ databases">
        <title>Black yeast isolated from Biological Soil Crust.</title>
        <authorList>
            <person name="Kurbessoian T."/>
        </authorList>
    </citation>
    <scope>NUCLEOTIDE SEQUENCE [LARGE SCALE GENOMIC DNA]</scope>
    <source>
        <strain evidence="1 2">CCFEE 5522</strain>
    </source>
</reference>